<dbReference type="Proteomes" id="UP000028481">
    <property type="component" value="Chromosome"/>
</dbReference>
<dbReference type="InterPro" id="IPR008927">
    <property type="entry name" value="6-PGluconate_DH-like_C_sf"/>
</dbReference>
<dbReference type="eggNOG" id="COG1004">
    <property type="taxonomic scope" value="Bacteria"/>
</dbReference>
<feature type="binding site" evidence="11">
    <location>
        <position position="35"/>
    </location>
    <ligand>
        <name>NAD(+)</name>
        <dbReference type="ChEBI" id="CHEBI:57540"/>
    </ligand>
</feature>
<gene>
    <name evidence="13" type="ORF">HL41_01970</name>
</gene>
<accession>A0A075WRP9</accession>
<dbReference type="SUPFAM" id="SSF48179">
    <property type="entry name" value="6-phosphogluconate dehydrogenase C-terminal domain-like"/>
    <property type="match status" value="1"/>
</dbReference>
<comment type="similarity">
    <text evidence="2 8">Belongs to the UDP-glucose/GDP-mannose dehydrogenase family.</text>
</comment>
<organism evidence="13 14">
    <name type="scientific">Thermodesulfobacterium commune DSM 2178</name>
    <dbReference type="NCBI Taxonomy" id="289377"/>
    <lineage>
        <taxon>Bacteria</taxon>
        <taxon>Pseudomonadati</taxon>
        <taxon>Thermodesulfobacteriota</taxon>
        <taxon>Thermodesulfobacteria</taxon>
        <taxon>Thermodesulfobacteriales</taxon>
        <taxon>Thermodesulfobacteriaceae</taxon>
        <taxon>Thermodesulfobacterium</taxon>
    </lineage>
</organism>
<sequence length="435" mass="47827">MHITIIGTGYVGLVSGAGLADFGMKVFCVDKDEEKINKLKNGIIPFYEPGLEELVKKNVKANRLFFTTNLEEAVKNSLVVFICVGTPPNPDGSADLSQIKEVALSLAEIIDEYKVIVTKSTVPVGTNRWIKNLIDSNKKTSVAVDIISNPEFLREGSAVEDFMHPDRVVIGGESSYAIAIIKDIYRPLYLAETPFIITNLETAELIKYATNAFLATKISFINEIANFCEKVGADVTTVAKGIGIDPRIGSKFLNPGPGFGGSCLPKDVKSLIHQGRKVSSPFRLLEAVIEVNEKQKLRVIEKLEKFLGDLKDKTIGVLGLSFKPNTSDVRESPALSIIPVLLEKGAKVKVYDPVAMEEFKIAAKGLNIEYASDPLNCAAETHGLVLLTEWNEFRFLDLSQLKKVMKNPLIIDMRNIYEPSVVKSLGFSYEGIGRL</sequence>
<name>A0A075WRP9_9BACT</name>
<dbReference type="Pfam" id="PF03721">
    <property type="entry name" value="UDPG_MGDP_dh_N"/>
    <property type="match status" value="1"/>
</dbReference>
<proteinExistence type="inferred from homology"/>
<reference evidence="13 14" key="1">
    <citation type="journal article" date="2015" name="Genome Announc.">
        <title>Genome Sequence of a Sulfate-Reducing Thermophilic Bacterium, Thermodesulfobacterium commune DSM 2178T (Phylum Thermodesulfobacteria).</title>
        <authorList>
            <person name="Bhatnagar S."/>
            <person name="Badger J.H."/>
            <person name="Madupu R."/>
            <person name="Khouri H.M."/>
            <person name="O'Connor E.M."/>
            <person name="Robb F.T."/>
            <person name="Ward N.L."/>
            <person name="Eisen J.A."/>
        </authorList>
    </citation>
    <scope>NUCLEOTIDE SEQUENCE [LARGE SCALE GENOMIC DNA]</scope>
    <source>
        <strain evidence="13 14">DSM 2178</strain>
    </source>
</reference>
<dbReference type="InterPro" id="IPR036220">
    <property type="entry name" value="UDP-Glc/GDP-Man_DH_C_sf"/>
</dbReference>
<evidence type="ECO:0000256" key="3">
    <source>
        <dbReference type="ARBA" id="ARBA00012954"/>
    </source>
</evidence>
<feature type="binding site" evidence="10">
    <location>
        <begin position="252"/>
        <end position="256"/>
    </location>
    <ligand>
        <name>substrate</name>
    </ligand>
</feature>
<comment type="catalytic activity">
    <reaction evidence="7 8">
        <text>UDP-alpha-D-glucose + 2 NAD(+) + H2O = UDP-alpha-D-glucuronate + 2 NADH + 3 H(+)</text>
        <dbReference type="Rhea" id="RHEA:23596"/>
        <dbReference type="ChEBI" id="CHEBI:15377"/>
        <dbReference type="ChEBI" id="CHEBI:15378"/>
        <dbReference type="ChEBI" id="CHEBI:57540"/>
        <dbReference type="ChEBI" id="CHEBI:57945"/>
        <dbReference type="ChEBI" id="CHEBI:58052"/>
        <dbReference type="ChEBI" id="CHEBI:58885"/>
        <dbReference type="EC" id="1.1.1.22"/>
    </reaction>
</comment>
<dbReference type="OrthoDB" id="9803238at2"/>
<dbReference type="InterPro" id="IPR028357">
    <property type="entry name" value="UDPglc_DH_bac"/>
</dbReference>
<dbReference type="PANTHER" id="PTHR43750">
    <property type="entry name" value="UDP-GLUCOSE 6-DEHYDROGENASE TUAD"/>
    <property type="match status" value="1"/>
</dbReference>
<feature type="binding site" evidence="11">
    <location>
        <position position="30"/>
    </location>
    <ligand>
        <name>NAD(+)</name>
        <dbReference type="ChEBI" id="CHEBI:57540"/>
    </ligand>
</feature>
<dbReference type="PANTHER" id="PTHR43750:SF3">
    <property type="entry name" value="UDP-GLUCOSE 6-DEHYDROGENASE TUAD"/>
    <property type="match status" value="1"/>
</dbReference>
<keyword evidence="14" id="KW-1185">Reference proteome</keyword>
<feature type="binding site" evidence="10">
    <location>
        <position position="207"/>
    </location>
    <ligand>
        <name>substrate</name>
    </ligand>
</feature>
<evidence type="ECO:0000256" key="6">
    <source>
        <dbReference type="ARBA" id="ARBA00023027"/>
    </source>
</evidence>
<dbReference type="STRING" id="289377.HL41_01970"/>
<feature type="binding site" evidence="11">
    <location>
        <position position="121"/>
    </location>
    <ligand>
        <name>NAD(+)</name>
        <dbReference type="ChEBI" id="CHEBI:57540"/>
    </ligand>
</feature>
<dbReference type="SUPFAM" id="SSF52413">
    <property type="entry name" value="UDP-glucose/GDP-mannose dehydrogenase C-terminal domain"/>
    <property type="match status" value="1"/>
</dbReference>
<dbReference type="HOGENOM" id="CLU_023810_1_2_0"/>
<evidence type="ECO:0000313" key="14">
    <source>
        <dbReference type="Proteomes" id="UP000028481"/>
    </source>
</evidence>
<feature type="domain" description="UDP-glucose/GDP-mannose dehydrogenase C-terminal" evidence="12">
    <location>
        <begin position="316"/>
        <end position="419"/>
    </location>
</feature>
<dbReference type="InterPro" id="IPR001732">
    <property type="entry name" value="UDP-Glc/GDP-Man_DH_N"/>
</dbReference>
<dbReference type="EC" id="1.1.1.22" evidence="3 8"/>
<dbReference type="NCBIfam" id="TIGR03026">
    <property type="entry name" value="NDP-sugDHase"/>
    <property type="match status" value="1"/>
</dbReference>
<evidence type="ECO:0000259" key="12">
    <source>
        <dbReference type="SMART" id="SM00984"/>
    </source>
</evidence>
<dbReference type="AlphaFoldDB" id="A0A075WRP9"/>
<evidence type="ECO:0000256" key="10">
    <source>
        <dbReference type="PIRSR" id="PIRSR500134-2"/>
    </source>
</evidence>
<evidence type="ECO:0000256" key="1">
    <source>
        <dbReference type="ARBA" id="ARBA00004701"/>
    </source>
</evidence>
<dbReference type="SUPFAM" id="SSF51735">
    <property type="entry name" value="NAD(P)-binding Rossmann-fold domains"/>
    <property type="match status" value="1"/>
</dbReference>
<dbReference type="Gene3D" id="1.20.5.100">
    <property type="entry name" value="Cytochrome c1, transmembrane anchor, C-terminal"/>
    <property type="match status" value="1"/>
</dbReference>
<dbReference type="SMART" id="SM00984">
    <property type="entry name" value="UDPG_MGDP_dh_C"/>
    <property type="match status" value="1"/>
</dbReference>
<dbReference type="PIRSF" id="PIRSF500134">
    <property type="entry name" value="UDPglc_DH_bac"/>
    <property type="match status" value="1"/>
</dbReference>
<evidence type="ECO:0000256" key="9">
    <source>
        <dbReference type="PIRSR" id="PIRSR500134-1"/>
    </source>
</evidence>
<feature type="binding site" evidence="10">
    <location>
        <position position="323"/>
    </location>
    <ligand>
        <name>substrate</name>
    </ligand>
</feature>
<dbReference type="InterPro" id="IPR014026">
    <property type="entry name" value="UDP-Glc/GDP-Man_DH_dimer"/>
</dbReference>
<dbReference type="KEGG" id="tcm:HL41_01970"/>
<feature type="binding site" evidence="10">
    <location>
        <begin position="152"/>
        <end position="155"/>
    </location>
    <ligand>
        <name>substrate</name>
    </ligand>
</feature>
<evidence type="ECO:0000256" key="2">
    <source>
        <dbReference type="ARBA" id="ARBA00006601"/>
    </source>
</evidence>
<evidence type="ECO:0000256" key="5">
    <source>
        <dbReference type="ARBA" id="ARBA00023002"/>
    </source>
</evidence>
<comment type="pathway">
    <text evidence="1">Nucleotide-sugar biosynthesis; UDP-alpha-D-glucuronate biosynthesis; UDP-alpha-D-glucuronate from UDP-alpha-D-glucose: step 1/1.</text>
</comment>
<dbReference type="InterPro" id="IPR036291">
    <property type="entry name" value="NAD(P)-bd_dom_sf"/>
</dbReference>
<dbReference type="PIRSF" id="PIRSF000124">
    <property type="entry name" value="UDPglc_GDPman_dh"/>
    <property type="match status" value="1"/>
</dbReference>
<dbReference type="Pfam" id="PF00984">
    <property type="entry name" value="UDPG_MGDP_dh"/>
    <property type="match status" value="1"/>
</dbReference>
<evidence type="ECO:0000256" key="4">
    <source>
        <dbReference type="ARBA" id="ARBA00015132"/>
    </source>
</evidence>
<dbReference type="InterPro" id="IPR014027">
    <property type="entry name" value="UDP-Glc/GDP-Man_DH_C"/>
</dbReference>
<protein>
    <recommendedName>
        <fullName evidence="4 8">UDP-glucose 6-dehydrogenase</fullName>
        <ecNumber evidence="3 8">1.1.1.22</ecNumber>
    </recommendedName>
</protein>
<feature type="binding site" evidence="10">
    <location>
        <position position="260"/>
    </location>
    <ligand>
        <name>substrate</name>
    </ligand>
</feature>
<dbReference type="UniPathway" id="UPA00038">
    <property type="reaction ID" value="UER00491"/>
</dbReference>
<evidence type="ECO:0000313" key="13">
    <source>
        <dbReference type="EMBL" id="AIH03675.1"/>
    </source>
</evidence>
<dbReference type="RefSeq" id="WP_038060007.1">
    <property type="nucleotide sequence ID" value="NZ_CP008796.1"/>
</dbReference>
<dbReference type="Pfam" id="PF03720">
    <property type="entry name" value="UDPG_MGDP_dh_C"/>
    <property type="match status" value="1"/>
</dbReference>
<dbReference type="PaxDb" id="289377-HL41_01970"/>
<dbReference type="Gene3D" id="3.40.50.720">
    <property type="entry name" value="NAD(P)-binding Rossmann-like Domain"/>
    <property type="match status" value="2"/>
</dbReference>
<dbReference type="GO" id="GO:0051287">
    <property type="term" value="F:NAD binding"/>
    <property type="evidence" value="ECO:0007669"/>
    <property type="project" value="InterPro"/>
</dbReference>
<evidence type="ECO:0000256" key="7">
    <source>
        <dbReference type="ARBA" id="ARBA00047473"/>
    </source>
</evidence>
<evidence type="ECO:0000256" key="8">
    <source>
        <dbReference type="PIRNR" id="PIRNR000124"/>
    </source>
</evidence>
<dbReference type="GO" id="GO:0003979">
    <property type="term" value="F:UDP-glucose 6-dehydrogenase activity"/>
    <property type="evidence" value="ECO:0007669"/>
    <property type="project" value="UniProtKB-EC"/>
</dbReference>
<feature type="active site" description="Nucleophile" evidence="9">
    <location>
        <position position="263"/>
    </location>
</feature>
<keyword evidence="6 8" id="KW-0520">NAD</keyword>
<dbReference type="GO" id="GO:0000271">
    <property type="term" value="P:polysaccharide biosynthetic process"/>
    <property type="evidence" value="ECO:0007669"/>
    <property type="project" value="InterPro"/>
</dbReference>
<dbReference type="GO" id="GO:0006065">
    <property type="term" value="P:UDP-glucuronate biosynthetic process"/>
    <property type="evidence" value="ECO:0007669"/>
    <property type="project" value="UniProtKB-UniPathway"/>
</dbReference>
<feature type="binding site" evidence="11">
    <location>
        <position position="86"/>
    </location>
    <ligand>
        <name>NAD(+)</name>
        <dbReference type="ChEBI" id="CHEBI:57540"/>
    </ligand>
</feature>
<evidence type="ECO:0000256" key="11">
    <source>
        <dbReference type="PIRSR" id="PIRSR500134-3"/>
    </source>
</evidence>
<dbReference type="EMBL" id="CP008796">
    <property type="protein sequence ID" value="AIH03675.1"/>
    <property type="molecule type" value="Genomic_DNA"/>
</dbReference>
<dbReference type="InterPro" id="IPR017476">
    <property type="entry name" value="UDP-Glc/GDP-Man"/>
</dbReference>
<feature type="binding site" evidence="11">
    <location>
        <position position="155"/>
    </location>
    <ligand>
        <name>NAD(+)</name>
        <dbReference type="ChEBI" id="CHEBI:57540"/>
    </ligand>
</feature>
<feature type="binding site" evidence="11">
    <location>
        <position position="266"/>
    </location>
    <ligand>
        <name>NAD(+)</name>
        <dbReference type="ChEBI" id="CHEBI:57540"/>
    </ligand>
</feature>
<keyword evidence="5 8" id="KW-0560">Oxidoreductase</keyword>
<feature type="binding site" evidence="11">
    <location>
        <position position="330"/>
    </location>
    <ligand>
        <name>NAD(+)</name>
        <dbReference type="ChEBI" id="CHEBI:57540"/>
    </ligand>
</feature>